<protein>
    <submittedName>
        <fullName evidence="2">Uncharacterized protein</fullName>
    </submittedName>
</protein>
<gene>
    <name evidence="2" type="ORF">PanWU01x14_367630</name>
</gene>
<reference evidence="3" key="1">
    <citation type="submission" date="2016-06" db="EMBL/GenBank/DDBJ databases">
        <title>Parallel loss of symbiosis genes in relatives of nitrogen-fixing non-legume Parasponia.</title>
        <authorList>
            <person name="Van Velzen R."/>
            <person name="Holmer R."/>
            <person name="Bu F."/>
            <person name="Rutten L."/>
            <person name="Van Zeijl A."/>
            <person name="Liu W."/>
            <person name="Santuari L."/>
            <person name="Cao Q."/>
            <person name="Sharma T."/>
            <person name="Shen D."/>
            <person name="Roswanjaya Y."/>
            <person name="Wardhani T."/>
            <person name="Kalhor M.S."/>
            <person name="Jansen J."/>
            <person name="Van den Hoogen J."/>
            <person name="Gungor B."/>
            <person name="Hartog M."/>
            <person name="Hontelez J."/>
            <person name="Verver J."/>
            <person name="Yang W.-C."/>
            <person name="Schijlen E."/>
            <person name="Repin R."/>
            <person name="Schilthuizen M."/>
            <person name="Schranz E."/>
            <person name="Heidstra R."/>
            <person name="Miyata K."/>
            <person name="Fedorova E."/>
            <person name="Kohlen W."/>
            <person name="Bisseling T."/>
            <person name="Smit S."/>
            <person name="Geurts R."/>
        </authorList>
    </citation>
    <scope>NUCLEOTIDE SEQUENCE [LARGE SCALE GENOMIC DNA]</scope>
    <source>
        <strain evidence="3">cv. WU1-14</strain>
    </source>
</reference>
<sequence>MLRLIFNLQKPFLVGISPTSSTSSSFNEYDHYNHNQIYSSEVPWQFFGFPPTLDRRKERSSCRPRAPLTGEGSSCYAEDPPPLASRRHRLVHWKTSIKAVGAVLVFSSPATIPVIIRPLTGLVGFVSSPGSSSSGEKLTFRKRTIEGLELVIDPPSDRQRYLDNSMAWYRYSGE</sequence>
<evidence type="ECO:0000313" key="3">
    <source>
        <dbReference type="Proteomes" id="UP000237105"/>
    </source>
</evidence>
<accession>A0A2P5A573</accession>
<proteinExistence type="predicted"/>
<organism evidence="2 3">
    <name type="scientific">Parasponia andersonii</name>
    <name type="common">Sponia andersonii</name>
    <dbReference type="NCBI Taxonomy" id="3476"/>
    <lineage>
        <taxon>Eukaryota</taxon>
        <taxon>Viridiplantae</taxon>
        <taxon>Streptophyta</taxon>
        <taxon>Embryophyta</taxon>
        <taxon>Tracheophyta</taxon>
        <taxon>Spermatophyta</taxon>
        <taxon>Magnoliopsida</taxon>
        <taxon>eudicotyledons</taxon>
        <taxon>Gunneridae</taxon>
        <taxon>Pentapetalae</taxon>
        <taxon>rosids</taxon>
        <taxon>fabids</taxon>
        <taxon>Rosales</taxon>
        <taxon>Cannabaceae</taxon>
        <taxon>Parasponia</taxon>
    </lineage>
</organism>
<dbReference type="Proteomes" id="UP000237105">
    <property type="component" value="Unassembled WGS sequence"/>
</dbReference>
<evidence type="ECO:0000256" key="1">
    <source>
        <dbReference type="SAM" id="MobiDB-lite"/>
    </source>
</evidence>
<evidence type="ECO:0000313" key="2">
    <source>
        <dbReference type="EMBL" id="PON31706.1"/>
    </source>
</evidence>
<keyword evidence="3" id="KW-1185">Reference proteome</keyword>
<dbReference type="AlphaFoldDB" id="A0A2P5A573"/>
<dbReference type="EMBL" id="JXTB01000948">
    <property type="protein sequence ID" value="PON31706.1"/>
    <property type="molecule type" value="Genomic_DNA"/>
</dbReference>
<name>A0A2P5A573_PARAD</name>
<comment type="caution">
    <text evidence="2">The sequence shown here is derived from an EMBL/GenBank/DDBJ whole genome shotgun (WGS) entry which is preliminary data.</text>
</comment>
<feature type="region of interest" description="Disordered" evidence="1">
    <location>
        <begin position="54"/>
        <end position="79"/>
    </location>
</feature>
<feature type="non-terminal residue" evidence="2">
    <location>
        <position position="174"/>
    </location>
</feature>